<reference evidence="1 2" key="1">
    <citation type="journal article" date="2013" name="PLoS ONE">
        <title>Assembly-driven community genomics of a hypersaline microbial ecosystem.</title>
        <authorList>
            <person name="Podell S."/>
            <person name="Ugalde J.A."/>
            <person name="Narasingarao P."/>
            <person name="Banfield J.F."/>
            <person name="Heidelberg K.B."/>
            <person name="Allen E.E."/>
        </authorList>
    </citation>
    <scope>NUCLEOTIDE SEQUENCE [LARGE SCALE GENOMIC DNA]</scope>
    <source>
        <strain evidence="2">J07HQW1</strain>
    </source>
</reference>
<gene>
    <name evidence="1" type="ORF">J07HQW1_03339</name>
</gene>
<organism evidence="1 2">
    <name type="scientific">Haloquadratum walsbyi J07HQW1</name>
    <dbReference type="NCBI Taxonomy" id="1238424"/>
    <lineage>
        <taxon>Archaea</taxon>
        <taxon>Methanobacteriati</taxon>
        <taxon>Methanobacteriota</taxon>
        <taxon>Stenosarchaea group</taxon>
        <taxon>Halobacteria</taxon>
        <taxon>Halobacteriales</taxon>
        <taxon>Haloferacaceae</taxon>
        <taxon>Haloquadratum</taxon>
    </lineage>
</organism>
<proteinExistence type="predicted"/>
<name>U1N9P0_9EURY</name>
<dbReference type="EMBL" id="KE356560">
    <property type="protein sequence ID" value="ERG93278.1"/>
    <property type="molecule type" value="Genomic_DNA"/>
</dbReference>
<protein>
    <submittedName>
        <fullName evidence="1">Uncharacterized protein</fullName>
    </submittedName>
</protein>
<dbReference type="Proteomes" id="UP000030649">
    <property type="component" value="Unassembled WGS sequence"/>
</dbReference>
<dbReference type="AlphaFoldDB" id="U1N9P0"/>
<evidence type="ECO:0000313" key="1">
    <source>
        <dbReference type="EMBL" id="ERG93278.1"/>
    </source>
</evidence>
<dbReference type="HOGENOM" id="CLU_3353878_0_0_2"/>
<evidence type="ECO:0000313" key="2">
    <source>
        <dbReference type="Proteomes" id="UP000030649"/>
    </source>
</evidence>
<sequence>MQASVESESLSLRDGAYLDLKRGIAPVQFIIASLLL</sequence>
<accession>U1N9P0</accession>